<evidence type="ECO:0000256" key="3">
    <source>
        <dbReference type="ARBA" id="ARBA00011048"/>
    </source>
</evidence>
<dbReference type="Pfam" id="PF00724">
    <property type="entry name" value="Oxidored_FMN"/>
    <property type="match status" value="1"/>
</dbReference>
<accession>A0A9D1DCC2</accession>
<proteinExistence type="inferred from homology"/>
<keyword evidence="4" id="KW-0285">Flavoprotein</keyword>
<dbReference type="EMBL" id="DVGY01000104">
    <property type="protein sequence ID" value="HIR41117.1"/>
    <property type="molecule type" value="Genomic_DNA"/>
</dbReference>
<dbReference type="PANTHER" id="PTHR42917">
    <property type="entry name" value="2,4-DIENOYL-COA REDUCTASE"/>
    <property type="match status" value="1"/>
</dbReference>
<evidence type="ECO:0000256" key="7">
    <source>
        <dbReference type="ARBA" id="ARBA00023002"/>
    </source>
</evidence>
<protein>
    <submittedName>
        <fullName evidence="12">FAD-dependent oxidoreductase</fullName>
    </submittedName>
</protein>
<feature type="domain" description="FAD/NAD(P)-binding" evidence="11">
    <location>
        <begin position="406"/>
        <end position="633"/>
    </location>
</feature>
<reference evidence="12" key="2">
    <citation type="journal article" date="2021" name="PeerJ">
        <title>Extensive microbial diversity within the chicken gut microbiome revealed by metagenomics and culture.</title>
        <authorList>
            <person name="Gilroy R."/>
            <person name="Ravi A."/>
            <person name="Getino M."/>
            <person name="Pursley I."/>
            <person name="Horton D.L."/>
            <person name="Alikhan N.F."/>
            <person name="Baker D."/>
            <person name="Gharbi K."/>
            <person name="Hall N."/>
            <person name="Watson M."/>
            <person name="Adriaenssens E.M."/>
            <person name="Foster-Nyarko E."/>
            <person name="Jarju S."/>
            <person name="Secka A."/>
            <person name="Antonio M."/>
            <person name="Oren A."/>
            <person name="Chaudhuri R.R."/>
            <person name="La Ragione R."/>
            <person name="Hildebrand F."/>
            <person name="Pallen M.J."/>
        </authorList>
    </citation>
    <scope>NUCLEOTIDE SEQUENCE</scope>
    <source>
        <strain evidence="12">CHK184-25365</strain>
    </source>
</reference>
<dbReference type="Proteomes" id="UP000886749">
    <property type="component" value="Unassembled WGS sequence"/>
</dbReference>
<name>A0A9D1DCC2_9FIRM</name>
<dbReference type="PRINTS" id="PR00368">
    <property type="entry name" value="FADPNR"/>
</dbReference>
<dbReference type="GO" id="GO:0016491">
    <property type="term" value="F:oxidoreductase activity"/>
    <property type="evidence" value="ECO:0007669"/>
    <property type="project" value="UniProtKB-KW"/>
</dbReference>
<dbReference type="GO" id="GO:0051536">
    <property type="term" value="F:iron-sulfur cluster binding"/>
    <property type="evidence" value="ECO:0007669"/>
    <property type="project" value="UniProtKB-KW"/>
</dbReference>
<dbReference type="Pfam" id="PF07992">
    <property type="entry name" value="Pyr_redox_2"/>
    <property type="match status" value="1"/>
</dbReference>
<evidence type="ECO:0000256" key="1">
    <source>
        <dbReference type="ARBA" id="ARBA00001917"/>
    </source>
</evidence>
<gene>
    <name evidence="12" type="ORF">IAB36_04755</name>
</gene>
<evidence type="ECO:0000256" key="2">
    <source>
        <dbReference type="ARBA" id="ARBA00001966"/>
    </source>
</evidence>
<dbReference type="InterPro" id="IPR001155">
    <property type="entry name" value="OxRdtase_FMN_N"/>
</dbReference>
<keyword evidence="5" id="KW-0288">FMN</keyword>
<comment type="caution">
    <text evidence="12">The sequence shown here is derived from an EMBL/GenBank/DDBJ whole genome shotgun (WGS) entry which is preliminary data.</text>
</comment>
<evidence type="ECO:0000313" key="13">
    <source>
        <dbReference type="Proteomes" id="UP000886749"/>
    </source>
</evidence>
<feature type="domain" description="NADH:flavin oxidoreductase/NADH oxidase N-terminal" evidence="10">
    <location>
        <begin position="8"/>
        <end position="358"/>
    </location>
</feature>
<dbReference type="SUPFAM" id="SSF51905">
    <property type="entry name" value="FAD/NAD(P)-binding domain"/>
    <property type="match status" value="1"/>
</dbReference>
<dbReference type="InterPro" id="IPR023753">
    <property type="entry name" value="FAD/NAD-binding_dom"/>
</dbReference>
<dbReference type="Gene3D" id="3.20.20.70">
    <property type="entry name" value="Aldolase class I"/>
    <property type="match status" value="1"/>
</dbReference>
<dbReference type="SUPFAM" id="SSF51395">
    <property type="entry name" value="FMN-linked oxidoreductases"/>
    <property type="match status" value="1"/>
</dbReference>
<evidence type="ECO:0000313" key="12">
    <source>
        <dbReference type="EMBL" id="HIR41117.1"/>
    </source>
</evidence>
<comment type="cofactor">
    <cofactor evidence="2">
        <name>[4Fe-4S] cluster</name>
        <dbReference type="ChEBI" id="CHEBI:49883"/>
    </cofactor>
</comment>
<dbReference type="InterPro" id="IPR036188">
    <property type="entry name" value="FAD/NAD-bd_sf"/>
</dbReference>
<organism evidence="12 13">
    <name type="scientific">Candidatus Egerieicola pullicola</name>
    <dbReference type="NCBI Taxonomy" id="2840775"/>
    <lineage>
        <taxon>Bacteria</taxon>
        <taxon>Bacillati</taxon>
        <taxon>Bacillota</taxon>
        <taxon>Clostridia</taxon>
        <taxon>Eubacteriales</taxon>
        <taxon>Oscillospiraceae</taxon>
        <taxon>Oscillospiraceae incertae sedis</taxon>
        <taxon>Candidatus Egerieicola</taxon>
    </lineage>
</organism>
<dbReference type="PRINTS" id="PR00411">
    <property type="entry name" value="PNDRDTASEI"/>
</dbReference>
<keyword evidence="7" id="KW-0560">Oxidoreductase</keyword>
<evidence type="ECO:0000256" key="4">
    <source>
        <dbReference type="ARBA" id="ARBA00022630"/>
    </source>
</evidence>
<evidence type="ECO:0000256" key="8">
    <source>
        <dbReference type="ARBA" id="ARBA00023004"/>
    </source>
</evidence>
<reference evidence="12" key="1">
    <citation type="submission" date="2020-10" db="EMBL/GenBank/DDBJ databases">
        <authorList>
            <person name="Gilroy R."/>
        </authorList>
    </citation>
    <scope>NUCLEOTIDE SEQUENCE</scope>
    <source>
        <strain evidence="12">CHK184-25365</strain>
    </source>
</reference>
<comment type="similarity">
    <text evidence="3">In the N-terminal section; belongs to the NADH:flavin oxidoreductase/NADH oxidase family.</text>
</comment>
<keyword evidence="9" id="KW-0411">Iron-sulfur</keyword>
<dbReference type="GO" id="GO:0046872">
    <property type="term" value="F:metal ion binding"/>
    <property type="evidence" value="ECO:0007669"/>
    <property type="project" value="UniProtKB-KW"/>
</dbReference>
<evidence type="ECO:0000259" key="11">
    <source>
        <dbReference type="Pfam" id="PF07992"/>
    </source>
</evidence>
<keyword evidence="8" id="KW-0408">Iron</keyword>
<evidence type="ECO:0000256" key="9">
    <source>
        <dbReference type="ARBA" id="ARBA00023014"/>
    </source>
</evidence>
<dbReference type="AlphaFoldDB" id="A0A9D1DCC2"/>
<keyword evidence="6" id="KW-0479">Metal-binding</keyword>
<evidence type="ECO:0000256" key="5">
    <source>
        <dbReference type="ARBA" id="ARBA00022643"/>
    </source>
</evidence>
<sequence length="666" mass="72909">MDQNYKVLFEPMKIGPVEVKNKFFMAPMATIVHTDENNSYTPQSTDYYVARAKGGVGLIITGANWVENTVEPHAPCSFPCPTKLPIEYEHQAKELTDRCHAFGTKVFLQLTAGLGRSALPNFVSPKDMVAPTEITNRWLPNVVCRELKTEEIESIVKAFGQAALIGKNSGFDGIEIHAVHEGYLLDCFTMTLFNKRTDKYGGDLRGRLRFACEIVQEIKKTCGADFPVILRFSIKSYIKAIRQGAVPGESFQELGRDIGEAREAIPILEEAGYDAFDCDAGTYDSWYWAHPPMYFHKGMYLSLVKEVRDCFTKPVLVAGRMDNMDMAVEAVNSHLIDGVGLGRPLLADPDYCNKVRSGQLAQIRPCLGCHDGCFGRLLQSGLGSCAVNPECGREDTVGIRKADQKKKVVVVGGGPGGLEAARVSALRGHDVTLLEAKDQLGGALVIAGVPEFKEDDRALVAWYTEELNRLGVDVRLNTKATKETIAQLKPDTVLMAEGSTPVIPKIDGVDNAVLAQDVMLGNVEAKDNIIVIGGGLVGCELSLHLAQNGKKVTIVEALPDILKSGSPMPPMNEFMLRDLLAFHKVEIVAGAKVTAIAPDGLTYEKDGETKTLSGDQVVLSIGYRSTHSLFDELKYDYAEIYNLGDSRQVRNIRGAIWDAYEVARSL</sequence>
<dbReference type="Gene3D" id="3.50.50.60">
    <property type="entry name" value="FAD/NAD(P)-binding domain"/>
    <property type="match status" value="1"/>
</dbReference>
<dbReference type="InterPro" id="IPR013785">
    <property type="entry name" value="Aldolase_TIM"/>
</dbReference>
<comment type="cofactor">
    <cofactor evidence="1">
        <name>FMN</name>
        <dbReference type="ChEBI" id="CHEBI:58210"/>
    </cofactor>
</comment>
<dbReference type="GO" id="GO:0010181">
    <property type="term" value="F:FMN binding"/>
    <property type="evidence" value="ECO:0007669"/>
    <property type="project" value="InterPro"/>
</dbReference>
<evidence type="ECO:0000259" key="10">
    <source>
        <dbReference type="Pfam" id="PF00724"/>
    </source>
</evidence>
<dbReference type="PANTHER" id="PTHR42917:SF2">
    <property type="entry name" value="2,4-DIENOYL-COA REDUCTASE [(2E)-ENOYL-COA-PRODUCING]"/>
    <property type="match status" value="1"/>
</dbReference>
<evidence type="ECO:0000256" key="6">
    <source>
        <dbReference type="ARBA" id="ARBA00022723"/>
    </source>
</evidence>
<dbReference type="InterPro" id="IPR051793">
    <property type="entry name" value="NADH:flavin_oxidoreductase"/>
</dbReference>
<dbReference type="Gene3D" id="3.40.50.720">
    <property type="entry name" value="NAD(P)-binding Rossmann-like Domain"/>
    <property type="match status" value="1"/>
</dbReference>